<organism evidence="5 6">
    <name type="scientific">Cicer arietinum</name>
    <name type="common">Chickpea</name>
    <name type="synonym">Garbanzo</name>
    <dbReference type="NCBI Taxonomy" id="3827"/>
    <lineage>
        <taxon>Eukaryota</taxon>
        <taxon>Viridiplantae</taxon>
        <taxon>Streptophyta</taxon>
        <taxon>Embryophyta</taxon>
        <taxon>Tracheophyta</taxon>
        <taxon>Spermatophyta</taxon>
        <taxon>Magnoliopsida</taxon>
        <taxon>eudicotyledons</taxon>
        <taxon>Gunneridae</taxon>
        <taxon>Pentapetalae</taxon>
        <taxon>rosids</taxon>
        <taxon>fabids</taxon>
        <taxon>Fabales</taxon>
        <taxon>Fabaceae</taxon>
        <taxon>Papilionoideae</taxon>
        <taxon>50 kb inversion clade</taxon>
        <taxon>NPAAA clade</taxon>
        <taxon>Hologalegina</taxon>
        <taxon>IRL clade</taxon>
        <taxon>Cicereae</taxon>
        <taxon>Cicer</taxon>
    </lineage>
</organism>
<evidence type="ECO:0000259" key="4">
    <source>
        <dbReference type="PROSITE" id="PS00036"/>
    </source>
</evidence>
<dbReference type="InterPro" id="IPR052483">
    <property type="entry name" value="bZIP_transcription_regulators"/>
</dbReference>
<dbReference type="KEGG" id="cam:101502562"/>
<feature type="domain" description="BZIP" evidence="4">
    <location>
        <begin position="155"/>
        <end position="170"/>
    </location>
</feature>
<dbReference type="PROSITE" id="PS00036">
    <property type="entry name" value="BZIP_BASIC"/>
    <property type="match status" value="1"/>
</dbReference>
<dbReference type="PaxDb" id="3827-XP_004500439.1"/>
<dbReference type="PANTHER" id="PTHR46391:SF13">
    <property type="entry name" value="ACTIVATOR OF SPOMIN LUC3"/>
    <property type="match status" value="1"/>
</dbReference>
<keyword evidence="2" id="KW-0804">Transcription</keyword>
<dbReference type="OrthoDB" id="1436947at2759"/>
<dbReference type="GO" id="GO:0003700">
    <property type="term" value="F:DNA-binding transcription factor activity"/>
    <property type="evidence" value="ECO:0007669"/>
    <property type="project" value="InterPro"/>
</dbReference>
<dbReference type="GeneID" id="101502562"/>
<dbReference type="GO" id="GO:0045893">
    <property type="term" value="P:positive regulation of DNA-templated transcription"/>
    <property type="evidence" value="ECO:0007669"/>
    <property type="project" value="TreeGrafter"/>
</dbReference>
<evidence type="ECO:0000256" key="2">
    <source>
        <dbReference type="ARBA" id="ARBA00023163"/>
    </source>
</evidence>
<sequence length="317" mass="36504">MIERVKFKLYPMEKEKMQDFTKRTIFRDVLQLEEKTGPKNLNNVRPFLQSGSAFRPWQPSWKIDINKSSEASSSVEKPYHRPQNFNKTITADYNNNNMNIENSNIDGVQKNPIDSGSTTSVIGDGDVNGIIVRTDEVQFDSECNTQRELDPKRLKRILANRASAQRSRTRKNEYIADLERMEKTFQDKISFLHRQIEASRGQHWLMQLEHHQLKLKMAVREKERVIQEMEIEKIKAEVYRLSELQKKQIVETQAMMHNMGSTIQFMSHSDVNNPPAFEGLVCQIPNQAQNGIEASTILQSETTKSKAAKSAGTDMDG</sequence>
<keyword evidence="1" id="KW-0805">Transcription regulation</keyword>
<dbReference type="SMART" id="SM00338">
    <property type="entry name" value="BRLZ"/>
    <property type="match status" value="1"/>
</dbReference>
<dbReference type="CDD" id="cd14703">
    <property type="entry name" value="bZIP_plant_RF2"/>
    <property type="match status" value="1"/>
</dbReference>
<dbReference type="eggNOG" id="ENOG502SB6C">
    <property type="taxonomic scope" value="Eukaryota"/>
</dbReference>
<reference evidence="5" key="1">
    <citation type="journal article" date="2013" name="Nat. Biotechnol.">
        <title>Draft genome sequence of chickpea (Cicer arietinum) provides a resource for trait improvement.</title>
        <authorList>
            <person name="Varshney R.K."/>
            <person name="Song C."/>
            <person name="Saxena R.K."/>
            <person name="Azam S."/>
            <person name="Yu S."/>
            <person name="Sharpe A.G."/>
            <person name="Cannon S."/>
            <person name="Baek J."/>
            <person name="Rosen B.D."/>
            <person name="Tar'an B."/>
            <person name="Millan T."/>
            <person name="Zhang X."/>
            <person name="Ramsay L.D."/>
            <person name="Iwata A."/>
            <person name="Wang Y."/>
            <person name="Nelson W."/>
            <person name="Farmer A.D."/>
            <person name="Gaur P.M."/>
            <person name="Soderlund C."/>
            <person name="Penmetsa R.V."/>
            <person name="Xu C."/>
            <person name="Bharti A.K."/>
            <person name="He W."/>
            <person name="Winter P."/>
            <person name="Zhao S."/>
            <person name="Hane J.K."/>
            <person name="Carrasquilla-Garcia N."/>
            <person name="Condie J.A."/>
            <person name="Upadhyaya H.D."/>
            <person name="Luo M.C."/>
            <person name="Thudi M."/>
            <person name="Gowda C.L."/>
            <person name="Singh N.P."/>
            <person name="Lichtenzveig J."/>
            <person name="Gali K.K."/>
            <person name="Rubio J."/>
            <person name="Nadarajan N."/>
            <person name="Dolezel J."/>
            <person name="Bansal K.C."/>
            <person name="Xu X."/>
            <person name="Edwards D."/>
            <person name="Zhang G."/>
            <person name="Kahl G."/>
            <person name="Gil J."/>
            <person name="Singh K.B."/>
            <person name="Datta S.K."/>
            <person name="Jackson S.A."/>
            <person name="Wang J."/>
            <person name="Cook D.R."/>
        </authorList>
    </citation>
    <scope>NUCLEOTIDE SEQUENCE [LARGE SCALE GENOMIC DNA]</scope>
    <source>
        <strain evidence="5">cv. CDC Frontier</strain>
    </source>
</reference>
<dbReference type="STRING" id="3827.A0A1S3E8J2"/>
<keyword evidence="5" id="KW-1185">Reference proteome</keyword>
<evidence type="ECO:0000256" key="3">
    <source>
        <dbReference type="ARBA" id="ARBA00023242"/>
    </source>
</evidence>
<name>A0A1S3E8J2_CICAR</name>
<dbReference type="Gene3D" id="1.20.5.170">
    <property type="match status" value="1"/>
</dbReference>
<gene>
    <name evidence="6" type="primary">LOC101502562</name>
</gene>
<dbReference type="SUPFAM" id="SSF57959">
    <property type="entry name" value="Leucine zipper domain"/>
    <property type="match status" value="1"/>
</dbReference>
<evidence type="ECO:0000313" key="5">
    <source>
        <dbReference type="Proteomes" id="UP000087171"/>
    </source>
</evidence>
<accession>A0A1S3E8J2</accession>
<proteinExistence type="predicted"/>
<reference evidence="6" key="2">
    <citation type="submission" date="2025-08" db="UniProtKB">
        <authorList>
            <consortium name="RefSeq"/>
        </authorList>
    </citation>
    <scope>IDENTIFICATION</scope>
    <source>
        <tissue evidence="6">Etiolated seedlings</tissue>
    </source>
</reference>
<dbReference type="GO" id="GO:0005634">
    <property type="term" value="C:nucleus"/>
    <property type="evidence" value="ECO:0007669"/>
    <property type="project" value="UniProtKB-ARBA"/>
</dbReference>
<dbReference type="Proteomes" id="UP000087171">
    <property type="component" value="Chromosome Ca5"/>
</dbReference>
<dbReference type="GO" id="GO:0003677">
    <property type="term" value="F:DNA binding"/>
    <property type="evidence" value="ECO:0007669"/>
    <property type="project" value="TreeGrafter"/>
</dbReference>
<dbReference type="PANTHER" id="PTHR46391">
    <property type="entry name" value="BASIC LEUCINE ZIPPER 34"/>
    <property type="match status" value="1"/>
</dbReference>
<dbReference type="AlphaFoldDB" id="A0A1S3E8J2"/>
<dbReference type="InterPro" id="IPR044759">
    <property type="entry name" value="bZIP_RF2"/>
</dbReference>
<dbReference type="InterPro" id="IPR046347">
    <property type="entry name" value="bZIP_sf"/>
</dbReference>
<keyword evidence="3" id="KW-0539">Nucleus</keyword>
<dbReference type="Pfam" id="PF00170">
    <property type="entry name" value="bZIP_1"/>
    <property type="match status" value="1"/>
</dbReference>
<protein>
    <submittedName>
        <fullName evidence="6">Basic leucine zipper 34-like</fullName>
    </submittedName>
</protein>
<evidence type="ECO:0000256" key="1">
    <source>
        <dbReference type="ARBA" id="ARBA00023015"/>
    </source>
</evidence>
<evidence type="ECO:0000313" key="6">
    <source>
        <dbReference type="RefSeq" id="XP_012571316.2"/>
    </source>
</evidence>
<dbReference type="InterPro" id="IPR004827">
    <property type="entry name" value="bZIP"/>
</dbReference>
<dbReference type="RefSeq" id="XP_012571316.2">
    <property type="nucleotide sequence ID" value="XM_012715862.2"/>
</dbReference>